<feature type="transmembrane region" description="Helical" evidence="1">
    <location>
        <begin position="45"/>
        <end position="65"/>
    </location>
</feature>
<gene>
    <name evidence="2" type="ORF">RND15_14140</name>
</gene>
<dbReference type="Proteomes" id="UP001180754">
    <property type="component" value="Unassembled WGS sequence"/>
</dbReference>
<dbReference type="EMBL" id="JAVRFD010000006">
    <property type="protein sequence ID" value="MDT0543830.1"/>
    <property type="molecule type" value="Genomic_DNA"/>
</dbReference>
<keyword evidence="1" id="KW-1133">Transmembrane helix</keyword>
<reference evidence="2" key="1">
    <citation type="submission" date="2024-05" db="EMBL/GenBank/DDBJ databases">
        <title>30 novel species of actinomycetes from the DSMZ collection.</title>
        <authorList>
            <person name="Nouioui I."/>
        </authorList>
    </citation>
    <scope>NUCLEOTIDE SEQUENCE</scope>
    <source>
        <strain evidence="2">DSM 41529</strain>
    </source>
</reference>
<evidence type="ECO:0000313" key="2">
    <source>
        <dbReference type="EMBL" id="MDT0543830.1"/>
    </source>
</evidence>
<keyword evidence="3" id="KW-1185">Reference proteome</keyword>
<protein>
    <recommendedName>
        <fullName evidence="4">MYXO-CTERM domain-containing protein</fullName>
    </recommendedName>
</protein>
<sequence length="87" mass="8959">MRNTVAVLALLPVNALAVGYGWLAAGMTGWAANADNQGEPYEPPLAELGTACGAVVIIGVALWCARLRRAAVFQAVPLLPLVALMTG</sequence>
<evidence type="ECO:0008006" key="4">
    <source>
        <dbReference type="Google" id="ProtNLM"/>
    </source>
</evidence>
<evidence type="ECO:0000256" key="1">
    <source>
        <dbReference type="SAM" id="Phobius"/>
    </source>
</evidence>
<dbReference type="RefSeq" id="WP_311724245.1">
    <property type="nucleotide sequence ID" value="NZ_JAVRFD010000006.1"/>
</dbReference>
<proteinExistence type="predicted"/>
<evidence type="ECO:0000313" key="3">
    <source>
        <dbReference type="Proteomes" id="UP001180754"/>
    </source>
</evidence>
<comment type="caution">
    <text evidence="2">The sequence shown here is derived from an EMBL/GenBank/DDBJ whole genome shotgun (WGS) entry which is preliminary data.</text>
</comment>
<accession>A0ABU2XD44</accession>
<keyword evidence="1" id="KW-0812">Transmembrane</keyword>
<organism evidence="2 3">
    <name type="scientific">Streptomyces lonegramiae</name>
    <dbReference type="NCBI Taxonomy" id="3075524"/>
    <lineage>
        <taxon>Bacteria</taxon>
        <taxon>Bacillati</taxon>
        <taxon>Actinomycetota</taxon>
        <taxon>Actinomycetes</taxon>
        <taxon>Kitasatosporales</taxon>
        <taxon>Streptomycetaceae</taxon>
        <taxon>Streptomyces</taxon>
    </lineage>
</organism>
<name>A0ABU2XD44_9ACTN</name>
<keyword evidence="1" id="KW-0472">Membrane</keyword>